<dbReference type="CDD" id="cd00156">
    <property type="entry name" value="REC"/>
    <property type="match status" value="1"/>
</dbReference>
<keyword evidence="1" id="KW-0597">Phosphoprotein</keyword>
<dbReference type="PROSITE" id="PS50110">
    <property type="entry name" value="RESPONSE_REGULATORY"/>
    <property type="match status" value="1"/>
</dbReference>
<keyword evidence="3" id="KW-0378">Hydrolase</keyword>
<dbReference type="RefSeq" id="WP_181416312.1">
    <property type="nucleotide sequence ID" value="NZ_QJSU01000009.1"/>
</dbReference>
<keyword evidence="4" id="KW-1185">Reference proteome</keyword>
<proteinExistence type="predicted"/>
<dbReference type="InterPro" id="IPR007560">
    <property type="entry name" value="Restrct_endonuc_IV_Mrr"/>
</dbReference>
<reference evidence="3 4" key="1">
    <citation type="submission" date="2018-06" db="EMBL/GenBank/DDBJ databases">
        <title>Genomic Encyclopedia of Type Strains, Phase III (KMG-III): the genomes of soil and plant-associated and newly described type strains.</title>
        <authorList>
            <person name="Whitman W."/>
        </authorList>
    </citation>
    <scope>NUCLEOTIDE SEQUENCE [LARGE SCALE GENOMIC DNA]</scope>
    <source>
        <strain evidence="3 4">CECT 5889</strain>
    </source>
</reference>
<accession>A0A2V4VH36</accession>
<evidence type="ECO:0000259" key="2">
    <source>
        <dbReference type="PROSITE" id="PS50110"/>
    </source>
</evidence>
<dbReference type="AlphaFoldDB" id="A0A2V4VH36"/>
<dbReference type="Pfam" id="PF04471">
    <property type="entry name" value="Mrr_cat"/>
    <property type="match status" value="1"/>
</dbReference>
<evidence type="ECO:0000313" key="4">
    <source>
        <dbReference type="Proteomes" id="UP000247746"/>
    </source>
</evidence>
<dbReference type="InterPro" id="IPR011006">
    <property type="entry name" value="CheY-like_superfamily"/>
</dbReference>
<dbReference type="Proteomes" id="UP000247746">
    <property type="component" value="Unassembled WGS sequence"/>
</dbReference>
<dbReference type="SUPFAM" id="SSF52172">
    <property type="entry name" value="CheY-like"/>
    <property type="match status" value="1"/>
</dbReference>
<dbReference type="Pfam" id="PF00072">
    <property type="entry name" value="Response_reg"/>
    <property type="match status" value="1"/>
</dbReference>
<dbReference type="InterPro" id="IPR011856">
    <property type="entry name" value="tRNA_endonuc-like_dom_sf"/>
</dbReference>
<dbReference type="GO" id="GO:0009307">
    <property type="term" value="P:DNA restriction-modification system"/>
    <property type="evidence" value="ECO:0007669"/>
    <property type="project" value="InterPro"/>
</dbReference>
<dbReference type="Gene3D" id="3.40.50.2300">
    <property type="match status" value="1"/>
</dbReference>
<dbReference type="InterPro" id="IPR001789">
    <property type="entry name" value="Sig_transdc_resp-reg_receiver"/>
</dbReference>
<name>A0A2V4VH36_9GAMM</name>
<dbReference type="EMBL" id="QJSU01000009">
    <property type="protein sequence ID" value="PYE38095.1"/>
    <property type="molecule type" value="Genomic_DNA"/>
</dbReference>
<dbReference type="SUPFAM" id="SSF52980">
    <property type="entry name" value="Restriction endonuclease-like"/>
    <property type="match status" value="1"/>
</dbReference>
<protein>
    <submittedName>
        <fullName evidence="3">Restriction endonuclease</fullName>
    </submittedName>
</protein>
<evidence type="ECO:0000313" key="3">
    <source>
        <dbReference type="EMBL" id="PYE38095.1"/>
    </source>
</evidence>
<dbReference type="Gene3D" id="3.40.1350.10">
    <property type="match status" value="1"/>
</dbReference>
<dbReference type="GO" id="GO:0004519">
    <property type="term" value="F:endonuclease activity"/>
    <property type="evidence" value="ECO:0007669"/>
    <property type="project" value="UniProtKB-KW"/>
</dbReference>
<keyword evidence="3" id="KW-0540">Nuclease</keyword>
<gene>
    <name evidence="3" type="ORF">DFP82_10942</name>
</gene>
<sequence>MKKTILIIDDEKVQVENLSRYLSTHLTSDYHILTAYEEEDILDKVNNAYYSLAILDLRMDNYEIDGISIAEKICDTNPFAKILITSAFTGEFYASFKDMILSGKIIDTIDKGPFEVFGEEVRSAVESYHTLYFDSADSIKNALLESYAECKNTEDTYQKGVKFEQFVAFLFNNMGFDKISRRNIDKSRNEVDLIIRNDLEDNFFDKFGKYFLVECKNMPLTNVDKNMFIIFKNKLENTASLSELGIIATTGNFTKTAYIEAVRESSKNKKTIFLTNLHFERLIKSIDRLETFKSFIDEQVKDN</sequence>
<keyword evidence="3" id="KW-0255">Endonuclease</keyword>
<feature type="modified residue" description="4-aspartylphosphate" evidence="1">
    <location>
        <position position="56"/>
    </location>
</feature>
<feature type="domain" description="Response regulatory" evidence="2">
    <location>
        <begin position="4"/>
        <end position="117"/>
    </location>
</feature>
<comment type="caution">
    <text evidence="3">The sequence shown here is derived from an EMBL/GenBank/DDBJ whole genome shotgun (WGS) entry which is preliminary data.</text>
</comment>
<dbReference type="InterPro" id="IPR011335">
    <property type="entry name" value="Restrct_endonuc-II-like"/>
</dbReference>
<dbReference type="GO" id="GO:0003677">
    <property type="term" value="F:DNA binding"/>
    <property type="evidence" value="ECO:0007669"/>
    <property type="project" value="InterPro"/>
</dbReference>
<organism evidence="3 4">
    <name type="scientific">Psychrobacter fozii</name>
    <dbReference type="NCBI Taxonomy" id="198480"/>
    <lineage>
        <taxon>Bacteria</taxon>
        <taxon>Pseudomonadati</taxon>
        <taxon>Pseudomonadota</taxon>
        <taxon>Gammaproteobacteria</taxon>
        <taxon>Moraxellales</taxon>
        <taxon>Moraxellaceae</taxon>
        <taxon>Psychrobacter</taxon>
    </lineage>
</organism>
<dbReference type="GO" id="GO:0000160">
    <property type="term" value="P:phosphorelay signal transduction system"/>
    <property type="evidence" value="ECO:0007669"/>
    <property type="project" value="InterPro"/>
</dbReference>
<evidence type="ECO:0000256" key="1">
    <source>
        <dbReference type="PROSITE-ProRule" id="PRU00169"/>
    </source>
</evidence>